<name>A0A1U7XXF6_NICSY</name>
<reference evidence="2" key="2">
    <citation type="submission" date="2025-08" db="UniProtKB">
        <authorList>
            <consortium name="RefSeq"/>
        </authorList>
    </citation>
    <scope>IDENTIFICATION</scope>
    <source>
        <tissue evidence="2">Leaf</tissue>
    </source>
</reference>
<dbReference type="AlphaFoldDB" id="A0A1U7XXF6"/>
<evidence type="ECO:0000313" key="1">
    <source>
        <dbReference type="Proteomes" id="UP000189701"/>
    </source>
</evidence>
<reference evidence="1" key="1">
    <citation type="journal article" date="2013" name="Genome Biol.">
        <title>Reference genomes and transcriptomes of Nicotiana sylvestris and Nicotiana tomentosiformis.</title>
        <authorList>
            <person name="Sierro N."/>
            <person name="Battey J.N."/>
            <person name="Ouadi S."/>
            <person name="Bovet L."/>
            <person name="Goepfert S."/>
            <person name="Bakaher N."/>
            <person name="Peitsch M.C."/>
            <person name="Ivanov N.V."/>
        </authorList>
    </citation>
    <scope>NUCLEOTIDE SEQUENCE [LARGE SCALE GENOMIC DNA]</scope>
</reference>
<evidence type="ECO:0000313" key="2">
    <source>
        <dbReference type="RefSeq" id="XP_009796662.1"/>
    </source>
</evidence>
<accession>A0A1U7XXF6</accession>
<sequence>MVRLEKERRGGRAGVAASFMIEDEGRGGGQPWEVMVEEKGQPWENFVEIRSPPGEQGNTF</sequence>
<dbReference type="RefSeq" id="XP_009796662.1">
    <property type="nucleotide sequence ID" value="XM_009798360.1"/>
</dbReference>
<dbReference type="Proteomes" id="UP000189701">
    <property type="component" value="Unplaced"/>
</dbReference>
<protein>
    <submittedName>
        <fullName evidence="2">Uncharacterized protein LOC104243207</fullName>
    </submittedName>
</protein>
<keyword evidence="1" id="KW-1185">Reference proteome</keyword>
<proteinExistence type="predicted"/>
<organism evidence="1 2">
    <name type="scientific">Nicotiana sylvestris</name>
    <name type="common">Wood tobacco</name>
    <name type="synonym">South American tobacco</name>
    <dbReference type="NCBI Taxonomy" id="4096"/>
    <lineage>
        <taxon>Eukaryota</taxon>
        <taxon>Viridiplantae</taxon>
        <taxon>Streptophyta</taxon>
        <taxon>Embryophyta</taxon>
        <taxon>Tracheophyta</taxon>
        <taxon>Spermatophyta</taxon>
        <taxon>Magnoliopsida</taxon>
        <taxon>eudicotyledons</taxon>
        <taxon>Gunneridae</taxon>
        <taxon>Pentapetalae</taxon>
        <taxon>asterids</taxon>
        <taxon>lamiids</taxon>
        <taxon>Solanales</taxon>
        <taxon>Solanaceae</taxon>
        <taxon>Nicotianoideae</taxon>
        <taxon>Nicotianeae</taxon>
        <taxon>Nicotiana</taxon>
    </lineage>
</organism>
<gene>
    <name evidence="2" type="primary">LOC104243207</name>
</gene>